<feature type="compositionally biased region" description="Polar residues" evidence="1">
    <location>
        <begin position="1"/>
        <end position="10"/>
    </location>
</feature>
<comment type="caution">
    <text evidence="2">The sequence shown here is derived from an EMBL/GenBank/DDBJ whole genome shotgun (WGS) entry which is preliminary data.</text>
</comment>
<reference evidence="2" key="1">
    <citation type="submission" date="2020-08" db="EMBL/GenBank/DDBJ databases">
        <title>Spodoptera exigua strain:BAW_Kor-Di-RS1 Genome sequencing and assembly.</title>
        <authorList>
            <person name="Kim J."/>
            <person name="Nam H.Y."/>
            <person name="Kwon M."/>
            <person name="Choi J.H."/>
            <person name="Cho S.R."/>
            <person name="Kim G.-H."/>
        </authorList>
    </citation>
    <scope>NUCLEOTIDE SEQUENCE</scope>
    <source>
        <strain evidence="2">BAW_Kor-Di-RS1</strain>
        <tissue evidence="2">Whole-body</tissue>
    </source>
</reference>
<protein>
    <submittedName>
        <fullName evidence="2">Uncharacterized protein</fullName>
    </submittedName>
</protein>
<evidence type="ECO:0000313" key="3">
    <source>
        <dbReference type="Proteomes" id="UP000648187"/>
    </source>
</evidence>
<evidence type="ECO:0000256" key="1">
    <source>
        <dbReference type="SAM" id="MobiDB-lite"/>
    </source>
</evidence>
<organism evidence="2 3">
    <name type="scientific">Spodoptera exigua</name>
    <name type="common">Beet armyworm</name>
    <name type="synonym">Noctua fulgens</name>
    <dbReference type="NCBI Taxonomy" id="7107"/>
    <lineage>
        <taxon>Eukaryota</taxon>
        <taxon>Metazoa</taxon>
        <taxon>Ecdysozoa</taxon>
        <taxon>Arthropoda</taxon>
        <taxon>Hexapoda</taxon>
        <taxon>Insecta</taxon>
        <taxon>Pterygota</taxon>
        <taxon>Neoptera</taxon>
        <taxon>Endopterygota</taxon>
        <taxon>Lepidoptera</taxon>
        <taxon>Glossata</taxon>
        <taxon>Ditrysia</taxon>
        <taxon>Noctuoidea</taxon>
        <taxon>Noctuidae</taxon>
        <taxon>Amphipyrinae</taxon>
        <taxon>Spodoptera</taxon>
    </lineage>
</organism>
<dbReference type="AlphaFoldDB" id="A0A835GFQ1"/>
<evidence type="ECO:0000313" key="2">
    <source>
        <dbReference type="EMBL" id="KAF9416568.1"/>
    </source>
</evidence>
<dbReference type="EMBL" id="JACKWZ010000088">
    <property type="protein sequence ID" value="KAF9416568.1"/>
    <property type="molecule type" value="Genomic_DNA"/>
</dbReference>
<feature type="region of interest" description="Disordered" evidence="1">
    <location>
        <begin position="1"/>
        <end position="40"/>
    </location>
</feature>
<keyword evidence="3" id="KW-1185">Reference proteome</keyword>
<sequence>MDVSKCNTRNPIPEPNLELPTPQPYPKYPATTPGPINSRADPKVQTYIMQNDAGEFVDLYCPRKW</sequence>
<name>A0A835GFQ1_SPOEX</name>
<gene>
    <name evidence="2" type="ORF">HW555_006143</name>
</gene>
<dbReference type="Proteomes" id="UP000648187">
    <property type="component" value="Unassembled WGS sequence"/>
</dbReference>
<accession>A0A835GFQ1</accession>
<proteinExistence type="predicted"/>